<gene>
    <name evidence="2" type="ORF">CPELLU_LOCUS16953</name>
</gene>
<dbReference type="PANTHER" id="PTHR34384">
    <property type="entry name" value="L-2,3-DIAMINOPROPANOATE--CITRATE LIGASE"/>
    <property type="match status" value="1"/>
</dbReference>
<dbReference type="EMBL" id="CAJVQA010026789">
    <property type="protein sequence ID" value="CAG8790127.1"/>
    <property type="molecule type" value="Genomic_DNA"/>
</dbReference>
<dbReference type="GO" id="GO:0019290">
    <property type="term" value="P:siderophore biosynthetic process"/>
    <property type="evidence" value="ECO:0007669"/>
    <property type="project" value="InterPro"/>
</dbReference>
<evidence type="ECO:0000313" key="3">
    <source>
        <dbReference type="Proteomes" id="UP000789759"/>
    </source>
</evidence>
<dbReference type="AlphaFoldDB" id="A0A9N9JNK1"/>
<protein>
    <submittedName>
        <fullName evidence="2">24573_t:CDS:1</fullName>
    </submittedName>
</protein>
<comment type="caution">
    <text evidence="2">The sequence shown here is derived from an EMBL/GenBank/DDBJ whole genome shotgun (WGS) entry which is preliminary data.</text>
</comment>
<dbReference type="OrthoDB" id="2117718at2759"/>
<evidence type="ECO:0000313" key="2">
    <source>
        <dbReference type="EMBL" id="CAG8790127.1"/>
    </source>
</evidence>
<reference evidence="2" key="1">
    <citation type="submission" date="2021-06" db="EMBL/GenBank/DDBJ databases">
        <authorList>
            <person name="Kallberg Y."/>
            <person name="Tangrot J."/>
            <person name="Rosling A."/>
        </authorList>
    </citation>
    <scope>NUCLEOTIDE SEQUENCE</scope>
    <source>
        <strain evidence="2">FL966</strain>
    </source>
</reference>
<dbReference type="InterPro" id="IPR007310">
    <property type="entry name" value="Aerobactin_biosyn_IucA/IucC_N"/>
</dbReference>
<dbReference type="Pfam" id="PF04183">
    <property type="entry name" value="IucA_IucC"/>
    <property type="match status" value="1"/>
</dbReference>
<name>A0A9N9JNK1_9GLOM</name>
<feature type="domain" description="Aerobactin siderophore biosynthesis IucA/IucC N-terminal" evidence="1">
    <location>
        <begin position="186"/>
        <end position="401"/>
    </location>
</feature>
<dbReference type="InterPro" id="IPR037455">
    <property type="entry name" value="LucA/IucC-like"/>
</dbReference>
<dbReference type="Proteomes" id="UP000789759">
    <property type="component" value="Unassembled WGS sequence"/>
</dbReference>
<dbReference type="PANTHER" id="PTHR34384:SF5">
    <property type="entry name" value="L-2,3-DIAMINOPROPANOATE--CITRATE LIGASE"/>
    <property type="match status" value="1"/>
</dbReference>
<proteinExistence type="predicted"/>
<keyword evidence="3" id="KW-1185">Reference proteome</keyword>
<sequence>MVLSPIQRAKFATTSRLAACAINEHVIKAFYQLNYDHSKLIDSSINHGAVFISPNNDNISSTDYRIIIVIPMLNDPILSNYNENNNSKLIEVNFIDPWDMAAPIYKINYGFCQLANVRDLESLVNSSANQGEEIGATEFMSVLGTWLNLDNDIVSSICEELDNSGKNQEYTFKNPQPIPSINSSSIEWEQSLIEGHSFHPMHKLRYFPPPMPNISPGAYDFRKPTIRFVEVPRDKAYLRGPWEEKLNRLINIMSKRPICSPNNLLFPVHELQLSNISAKFPYVKILPPEYSIKANSQASLRTLVIQGIPDLVYKVSFGIKVTSVLRTITPWSTHDGTEFTHKIFEKLRVDKKILKIAPEIASAIVNEQDFAIAGHLSCIIREDYNDQTSEGEKVIICAALTEKDENGISFVERVWRLDTEEKRIKFFESEQLVGFVVRDFGAIRFHQDTLFSSTGLRANLLKDSPIEANDLLE</sequence>
<organism evidence="2 3">
    <name type="scientific">Cetraspora pellucida</name>
    <dbReference type="NCBI Taxonomy" id="1433469"/>
    <lineage>
        <taxon>Eukaryota</taxon>
        <taxon>Fungi</taxon>
        <taxon>Fungi incertae sedis</taxon>
        <taxon>Mucoromycota</taxon>
        <taxon>Glomeromycotina</taxon>
        <taxon>Glomeromycetes</taxon>
        <taxon>Diversisporales</taxon>
        <taxon>Gigasporaceae</taxon>
        <taxon>Cetraspora</taxon>
    </lineage>
</organism>
<accession>A0A9N9JNK1</accession>
<evidence type="ECO:0000259" key="1">
    <source>
        <dbReference type="Pfam" id="PF04183"/>
    </source>
</evidence>
<feature type="non-terminal residue" evidence="2">
    <location>
        <position position="473"/>
    </location>
</feature>